<dbReference type="SUPFAM" id="SSF52540">
    <property type="entry name" value="P-loop containing nucleoside triphosphate hydrolases"/>
    <property type="match status" value="1"/>
</dbReference>
<dbReference type="Proteomes" id="UP001501612">
    <property type="component" value="Unassembled WGS sequence"/>
</dbReference>
<keyword evidence="5" id="KW-0029">Amino-acid transport</keyword>
<organism evidence="7 8">
    <name type="scientific">Nocardioides lentus</name>
    <dbReference type="NCBI Taxonomy" id="338077"/>
    <lineage>
        <taxon>Bacteria</taxon>
        <taxon>Bacillati</taxon>
        <taxon>Actinomycetota</taxon>
        <taxon>Actinomycetes</taxon>
        <taxon>Propionibacteriales</taxon>
        <taxon>Nocardioidaceae</taxon>
        <taxon>Nocardioides</taxon>
    </lineage>
</organism>
<accession>A0ABP5B327</accession>
<evidence type="ECO:0000256" key="2">
    <source>
        <dbReference type="ARBA" id="ARBA00022448"/>
    </source>
</evidence>
<dbReference type="PROSITE" id="PS00211">
    <property type="entry name" value="ABC_TRANSPORTER_1"/>
    <property type="match status" value="1"/>
</dbReference>
<dbReference type="Gene3D" id="3.40.50.300">
    <property type="entry name" value="P-loop containing nucleotide triphosphate hydrolases"/>
    <property type="match status" value="1"/>
</dbReference>
<evidence type="ECO:0000313" key="7">
    <source>
        <dbReference type="EMBL" id="GAA1928744.1"/>
    </source>
</evidence>
<name>A0ABP5B327_9ACTN</name>
<comment type="caution">
    <text evidence="7">The sequence shown here is derived from an EMBL/GenBank/DDBJ whole genome shotgun (WGS) entry which is preliminary data.</text>
</comment>
<keyword evidence="8" id="KW-1185">Reference proteome</keyword>
<reference evidence="8" key="1">
    <citation type="journal article" date="2019" name="Int. J. Syst. Evol. Microbiol.">
        <title>The Global Catalogue of Microorganisms (GCM) 10K type strain sequencing project: providing services to taxonomists for standard genome sequencing and annotation.</title>
        <authorList>
            <consortium name="The Broad Institute Genomics Platform"/>
            <consortium name="The Broad Institute Genome Sequencing Center for Infectious Disease"/>
            <person name="Wu L."/>
            <person name="Ma J."/>
        </authorList>
    </citation>
    <scope>NUCLEOTIDE SEQUENCE [LARGE SCALE GENOMIC DNA]</scope>
    <source>
        <strain evidence="8">JCM 14046</strain>
    </source>
</reference>
<evidence type="ECO:0000256" key="4">
    <source>
        <dbReference type="ARBA" id="ARBA00022840"/>
    </source>
</evidence>
<evidence type="ECO:0000259" key="6">
    <source>
        <dbReference type="PROSITE" id="PS50893"/>
    </source>
</evidence>
<dbReference type="PANTHER" id="PTHR43820">
    <property type="entry name" value="HIGH-AFFINITY BRANCHED-CHAIN AMINO ACID TRANSPORT ATP-BINDING PROTEIN LIVF"/>
    <property type="match status" value="1"/>
</dbReference>
<evidence type="ECO:0000256" key="3">
    <source>
        <dbReference type="ARBA" id="ARBA00022741"/>
    </source>
</evidence>
<keyword evidence="3" id="KW-0547">Nucleotide-binding</keyword>
<protein>
    <submittedName>
        <fullName evidence="7">ABC transporter ATP-binding protein</fullName>
    </submittedName>
</protein>
<keyword evidence="2" id="KW-0813">Transport</keyword>
<evidence type="ECO:0000256" key="5">
    <source>
        <dbReference type="ARBA" id="ARBA00022970"/>
    </source>
</evidence>
<evidence type="ECO:0000256" key="1">
    <source>
        <dbReference type="ARBA" id="ARBA00005417"/>
    </source>
</evidence>
<sequence>MDSSPATSQPDVLLAVEDLHVRYGTIPALTGLSMEVRRGSLTTLLGANGAGKSTTLNTVAGLMKPHSGRVRFDGRDITGVPAHRTARRGLALVPEGRMVVAPLTVLENLQLSSFARGRRTAALEEVWEMFPRLAERKKQPAGLMSGGEQQMLAIARAWMTKPTTVLLDEPSMGLSPALVDIVFEAISTIHAAGATVLLVEQNAAVALPLCDQAYLIHRGEIVAAGTPAELEADPDLIARHLGLDPEIAAPELDSALAEGSAAHGQERA</sequence>
<dbReference type="PANTHER" id="PTHR43820:SF4">
    <property type="entry name" value="HIGH-AFFINITY BRANCHED-CHAIN AMINO ACID TRANSPORT ATP-BINDING PROTEIN LIVF"/>
    <property type="match status" value="1"/>
</dbReference>
<dbReference type="PROSITE" id="PS50893">
    <property type="entry name" value="ABC_TRANSPORTER_2"/>
    <property type="match status" value="1"/>
</dbReference>
<proteinExistence type="inferred from homology"/>
<dbReference type="InterPro" id="IPR027417">
    <property type="entry name" value="P-loop_NTPase"/>
</dbReference>
<dbReference type="GO" id="GO:0005524">
    <property type="term" value="F:ATP binding"/>
    <property type="evidence" value="ECO:0007669"/>
    <property type="project" value="UniProtKB-KW"/>
</dbReference>
<comment type="similarity">
    <text evidence="1">Belongs to the ABC transporter superfamily.</text>
</comment>
<keyword evidence="4 7" id="KW-0067">ATP-binding</keyword>
<dbReference type="CDD" id="cd03224">
    <property type="entry name" value="ABC_TM1139_LivF_branched"/>
    <property type="match status" value="1"/>
</dbReference>
<dbReference type="InterPro" id="IPR017871">
    <property type="entry name" value="ABC_transporter-like_CS"/>
</dbReference>
<feature type="domain" description="ABC transporter" evidence="6">
    <location>
        <begin position="14"/>
        <end position="243"/>
    </location>
</feature>
<dbReference type="Pfam" id="PF00005">
    <property type="entry name" value="ABC_tran"/>
    <property type="match status" value="1"/>
</dbReference>
<dbReference type="InterPro" id="IPR052156">
    <property type="entry name" value="BCAA_Transport_ATP-bd_LivF"/>
</dbReference>
<gene>
    <name evidence="7" type="ORF">GCM10009737_33290</name>
</gene>
<dbReference type="InterPro" id="IPR003593">
    <property type="entry name" value="AAA+_ATPase"/>
</dbReference>
<dbReference type="RefSeq" id="WP_344008765.1">
    <property type="nucleotide sequence ID" value="NZ_BAAAMY010000010.1"/>
</dbReference>
<evidence type="ECO:0000313" key="8">
    <source>
        <dbReference type="Proteomes" id="UP001501612"/>
    </source>
</evidence>
<dbReference type="SMART" id="SM00382">
    <property type="entry name" value="AAA"/>
    <property type="match status" value="1"/>
</dbReference>
<dbReference type="EMBL" id="BAAAMY010000010">
    <property type="protein sequence ID" value="GAA1928744.1"/>
    <property type="molecule type" value="Genomic_DNA"/>
</dbReference>
<dbReference type="InterPro" id="IPR003439">
    <property type="entry name" value="ABC_transporter-like_ATP-bd"/>
</dbReference>